<comment type="similarity">
    <text evidence="2">Belongs to the DoxX family.</text>
</comment>
<keyword evidence="5 7" id="KW-1133">Transmembrane helix</keyword>
<name>A0A6N9T634_9HYPH</name>
<evidence type="ECO:0000313" key="8">
    <source>
        <dbReference type="EMBL" id="NDW06032.1"/>
    </source>
</evidence>
<accession>A0A6N9T634</accession>
<dbReference type="AlphaFoldDB" id="A0A6N9T634"/>
<dbReference type="EMBL" id="JAAAMG010000014">
    <property type="protein sequence ID" value="NDW06032.1"/>
    <property type="molecule type" value="Genomic_DNA"/>
</dbReference>
<gene>
    <name evidence="8" type="ORF">GTK09_16550</name>
</gene>
<organism evidence="8 9">
    <name type="scientific">Jiella pacifica</name>
    <dbReference type="NCBI Taxonomy" id="2696469"/>
    <lineage>
        <taxon>Bacteria</taxon>
        <taxon>Pseudomonadati</taxon>
        <taxon>Pseudomonadota</taxon>
        <taxon>Alphaproteobacteria</taxon>
        <taxon>Hyphomicrobiales</taxon>
        <taxon>Aurantimonadaceae</taxon>
        <taxon>Jiella</taxon>
    </lineage>
</organism>
<dbReference type="RefSeq" id="WP_163464537.1">
    <property type="nucleotide sequence ID" value="NZ_JAAAMG010000014.1"/>
</dbReference>
<feature type="transmembrane region" description="Helical" evidence="7">
    <location>
        <begin position="44"/>
        <end position="62"/>
    </location>
</feature>
<evidence type="ECO:0000256" key="3">
    <source>
        <dbReference type="ARBA" id="ARBA00022475"/>
    </source>
</evidence>
<proteinExistence type="inferred from homology"/>
<dbReference type="Pfam" id="PF07681">
    <property type="entry name" value="DoxX"/>
    <property type="match status" value="1"/>
</dbReference>
<feature type="transmembrane region" description="Helical" evidence="7">
    <location>
        <begin position="69"/>
        <end position="87"/>
    </location>
</feature>
<feature type="transmembrane region" description="Helical" evidence="7">
    <location>
        <begin position="93"/>
        <end position="116"/>
    </location>
</feature>
<evidence type="ECO:0000256" key="6">
    <source>
        <dbReference type="ARBA" id="ARBA00023136"/>
    </source>
</evidence>
<keyword evidence="3" id="KW-1003">Cell membrane</keyword>
<dbReference type="InterPro" id="IPR051907">
    <property type="entry name" value="DoxX-like_oxidoreductase"/>
</dbReference>
<keyword evidence="9" id="KW-1185">Reference proteome</keyword>
<comment type="subcellular location">
    <subcellularLocation>
        <location evidence="1">Cell membrane</location>
        <topology evidence="1">Multi-pass membrane protein</topology>
    </subcellularLocation>
</comment>
<keyword evidence="6 7" id="KW-0472">Membrane</keyword>
<dbReference type="PANTHER" id="PTHR33452">
    <property type="entry name" value="OXIDOREDUCTASE CATD-RELATED"/>
    <property type="match status" value="1"/>
</dbReference>
<sequence>MNQTLILAGRVLLAAIFVISGFGKLAGAEGFSGFLASLGFPAPLAMAYLVGAFELLAGIAVAVGFQTRIIAIALALFCVATGVLVHAGDQTALLKNIALAGGFLVLAGSGAGSIAVDKTKRESRYA</sequence>
<dbReference type="GO" id="GO:0005886">
    <property type="term" value="C:plasma membrane"/>
    <property type="evidence" value="ECO:0007669"/>
    <property type="project" value="UniProtKB-SubCell"/>
</dbReference>
<dbReference type="InterPro" id="IPR032808">
    <property type="entry name" value="DoxX"/>
</dbReference>
<evidence type="ECO:0000256" key="5">
    <source>
        <dbReference type="ARBA" id="ARBA00022989"/>
    </source>
</evidence>
<evidence type="ECO:0000256" key="7">
    <source>
        <dbReference type="SAM" id="Phobius"/>
    </source>
</evidence>
<evidence type="ECO:0000256" key="2">
    <source>
        <dbReference type="ARBA" id="ARBA00006679"/>
    </source>
</evidence>
<evidence type="ECO:0000256" key="4">
    <source>
        <dbReference type="ARBA" id="ARBA00022692"/>
    </source>
</evidence>
<dbReference type="PANTHER" id="PTHR33452:SF1">
    <property type="entry name" value="INNER MEMBRANE PROTEIN YPHA-RELATED"/>
    <property type="match status" value="1"/>
</dbReference>
<comment type="caution">
    <text evidence="8">The sequence shown here is derived from an EMBL/GenBank/DDBJ whole genome shotgun (WGS) entry which is preliminary data.</text>
</comment>
<reference evidence="8 9" key="1">
    <citation type="submission" date="2020-01" db="EMBL/GenBank/DDBJ databases">
        <title>Jiella pacifica sp. nov.</title>
        <authorList>
            <person name="Xue Z."/>
            <person name="Zhu S."/>
            <person name="Chen J."/>
            <person name="Yang J."/>
        </authorList>
    </citation>
    <scope>NUCLEOTIDE SEQUENCE [LARGE SCALE GENOMIC DNA]</scope>
    <source>
        <strain evidence="8 9">40Bstr34</strain>
    </source>
</reference>
<evidence type="ECO:0000256" key="1">
    <source>
        <dbReference type="ARBA" id="ARBA00004651"/>
    </source>
</evidence>
<dbReference type="Proteomes" id="UP000469011">
    <property type="component" value="Unassembled WGS sequence"/>
</dbReference>
<evidence type="ECO:0000313" key="9">
    <source>
        <dbReference type="Proteomes" id="UP000469011"/>
    </source>
</evidence>
<keyword evidence="4 7" id="KW-0812">Transmembrane</keyword>
<protein>
    <submittedName>
        <fullName evidence="8">DoxX family membrane protein</fullName>
    </submittedName>
</protein>